<dbReference type="CDD" id="cd05013">
    <property type="entry name" value="SIS_RpiR"/>
    <property type="match status" value="1"/>
</dbReference>
<dbReference type="PROSITE" id="PS51071">
    <property type="entry name" value="HTH_RPIR"/>
    <property type="match status" value="1"/>
</dbReference>
<dbReference type="Gene3D" id="1.10.10.10">
    <property type="entry name" value="Winged helix-like DNA-binding domain superfamily/Winged helix DNA-binding domain"/>
    <property type="match status" value="1"/>
</dbReference>
<dbReference type="Proteomes" id="UP001165541">
    <property type="component" value="Unassembled WGS sequence"/>
</dbReference>
<evidence type="ECO:0000256" key="3">
    <source>
        <dbReference type="ARBA" id="ARBA00023152"/>
    </source>
</evidence>
<dbReference type="RefSeq" id="WP_251779878.1">
    <property type="nucleotide sequence ID" value="NZ_JAMKFE010000011.1"/>
</dbReference>
<sequence>MKQTFQAPHALLHPVVTPRDITRLIDRHFDALSPELQRAARWARQHPTELGLQSMRASAKHAGVAPATMTRLAQTLGFEGFEALREPYQRALARAGRETYVERLTVQQREGAEQDRLSRLNAAQRANVESVAAANSAAKVDAAADALLAARRVLFVGLRGSMGVAYHMYYTYAMLVRNGVLATDLGGTLVDQVAQLAGDDVLVAVGQMPYTRQTVEAVALARAAGVPVVAVTDSTLSPIARSAQHVLLFQAESPSFFQSMTGAQAMAESLVAAVAVRGGEQVRQRLAERQAQLKASRAYWERPIKKAEP</sequence>
<evidence type="ECO:0000259" key="6">
    <source>
        <dbReference type="PROSITE" id="PS51464"/>
    </source>
</evidence>
<keyword evidence="2" id="KW-0238">DNA-binding</keyword>
<dbReference type="PROSITE" id="PS51464">
    <property type="entry name" value="SIS"/>
    <property type="match status" value="1"/>
</dbReference>
<evidence type="ECO:0000256" key="1">
    <source>
        <dbReference type="ARBA" id="ARBA00023015"/>
    </source>
</evidence>
<dbReference type="InterPro" id="IPR009057">
    <property type="entry name" value="Homeodomain-like_sf"/>
</dbReference>
<evidence type="ECO:0000256" key="2">
    <source>
        <dbReference type="ARBA" id="ARBA00023125"/>
    </source>
</evidence>
<organism evidence="7 8">
    <name type="scientific">Caldimonas mangrovi</name>
    <dbReference type="NCBI Taxonomy" id="2944811"/>
    <lineage>
        <taxon>Bacteria</taxon>
        <taxon>Pseudomonadati</taxon>
        <taxon>Pseudomonadota</taxon>
        <taxon>Betaproteobacteria</taxon>
        <taxon>Burkholderiales</taxon>
        <taxon>Sphaerotilaceae</taxon>
        <taxon>Caldimonas</taxon>
    </lineage>
</organism>
<evidence type="ECO:0000313" key="8">
    <source>
        <dbReference type="Proteomes" id="UP001165541"/>
    </source>
</evidence>
<accession>A0ABT0YU84</accession>
<name>A0ABT0YU84_9BURK</name>
<protein>
    <submittedName>
        <fullName evidence="7">MurR/RpiR family transcriptional regulator</fullName>
    </submittedName>
</protein>
<dbReference type="InterPro" id="IPR046348">
    <property type="entry name" value="SIS_dom_sf"/>
</dbReference>
<dbReference type="EMBL" id="JAMKFE010000011">
    <property type="protein sequence ID" value="MCM5681393.1"/>
    <property type="molecule type" value="Genomic_DNA"/>
</dbReference>
<dbReference type="InterPro" id="IPR035472">
    <property type="entry name" value="RpiR-like_SIS"/>
</dbReference>
<dbReference type="PANTHER" id="PTHR30514:SF18">
    <property type="entry name" value="RPIR-FAMILY TRANSCRIPTIONAL REGULATOR"/>
    <property type="match status" value="1"/>
</dbReference>
<reference evidence="7" key="1">
    <citation type="submission" date="2022-05" db="EMBL/GenBank/DDBJ databases">
        <title>Schlegelella sp. nov., isolated from mangrove soil.</title>
        <authorList>
            <person name="Liu Y."/>
            <person name="Ge X."/>
            <person name="Liu W."/>
        </authorList>
    </citation>
    <scope>NUCLEOTIDE SEQUENCE</scope>
    <source>
        <strain evidence="7">S2-27</strain>
    </source>
</reference>
<dbReference type="SUPFAM" id="SSF53697">
    <property type="entry name" value="SIS domain"/>
    <property type="match status" value="1"/>
</dbReference>
<dbReference type="Pfam" id="PF01418">
    <property type="entry name" value="HTH_6"/>
    <property type="match status" value="1"/>
</dbReference>
<evidence type="ECO:0000256" key="4">
    <source>
        <dbReference type="ARBA" id="ARBA00023163"/>
    </source>
</evidence>
<keyword evidence="3" id="KW-0324">Glycolysis</keyword>
<comment type="caution">
    <text evidence="7">The sequence shown here is derived from an EMBL/GenBank/DDBJ whole genome shotgun (WGS) entry which is preliminary data.</text>
</comment>
<dbReference type="InterPro" id="IPR036388">
    <property type="entry name" value="WH-like_DNA-bd_sf"/>
</dbReference>
<dbReference type="PANTHER" id="PTHR30514">
    <property type="entry name" value="GLUCOKINASE"/>
    <property type="match status" value="1"/>
</dbReference>
<gene>
    <name evidence="7" type="ORF">M8A51_17840</name>
</gene>
<proteinExistence type="predicted"/>
<dbReference type="Pfam" id="PF01380">
    <property type="entry name" value="SIS"/>
    <property type="match status" value="1"/>
</dbReference>
<keyword evidence="4" id="KW-0804">Transcription</keyword>
<keyword evidence="8" id="KW-1185">Reference proteome</keyword>
<feature type="domain" description="SIS" evidence="6">
    <location>
        <begin position="143"/>
        <end position="280"/>
    </location>
</feature>
<evidence type="ECO:0000259" key="5">
    <source>
        <dbReference type="PROSITE" id="PS51071"/>
    </source>
</evidence>
<keyword evidence="1" id="KW-0805">Transcription regulation</keyword>
<dbReference type="InterPro" id="IPR001347">
    <property type="entry name" value="SIS_dom"/>
</dbReference>
<evidence type="ECO:0000313" key="7">
    <source>
        <dbReference type="EMBL" id="MCM5681393.1"/>
    </source>
</evidence>
<dbReference type="SUPFAM" id="SSF46689">
    <property type="entry name" value="Homeodomain-like"/>
    <property type="match status" value="1"/>
</dbReference>
<dbReference type="InterPro" id="IPR047640">
    <property type="entry name" value="RpiR-like"/>
</dbReference>
<dbReference type="InterPro" id="IPR000281">
    <property type="entry name" value="HTH_RpiR"/>
</dbReference>
<feature type="domain" description="HTH rpiR-type" evidence="5">
    <location>
        <begin position="19"/>
        <end position="95"/>
    </location>
</feature>
<dbReference type="Gene3D" id="3.40.50.10490">
    <property type="entry name" value="Glucose-6-phosphate isomerase like protein, domain 1"/>
    <property type="match status" value="1"/>
</dbReference>